<keyword evidence="10" id="KW-1185">Reference proteome</keyword>
<evidence type="ECO:0000256" key="4">
    <source>
        <dbReference type="ARBA" id="ARBA00022771"/>
    </source>
</evidence>
<dbReference type="GO" id="GO:0000981">
    <property type="term" value="F:DNA-binding transcription factor activity, RNA polymerase II-specific"/>
    <property type="evidence" value="ECO:0007669"/>
    <property type="project" value="InterPro"/>
</dbReference>
<dbReference type="GO" id="GO:0000978">
    <property type="term" value="F:RNA polymerase II cis-regulatory region sequence-specific DNA binding"/>
    <property type="evidence" value="ECO:0007669"/>
    <property type="project" value="InterPro"/>
</dbReference>
<accession>A0A9P7T0X7</accession>
<dbReference type="GO" id="GO:0006351">
    <property type="term" value="P:DNA-templated transcription"/>
    <property type="evidence" value="ECO:0007669"/>
    <property type="project" value="InterPro"/>
</dbReference>
<keyword evidence="4" id="KW-0863">Zinc-finger</keyword>
<keyword evidence="6" id="KW-0539">Nucleus</keyword>
<evidence type="ECO:0000259" key="8">
    <source>
        <dbReference type="Pfam" id="PF04082"/>
    </source>
</evidence>
<feature type="region of interest" description="Disordered" evidence="7">
    <location>
        <begin position="267"/>
        <end position="289"/>
    </location>
</feature>
<reference evidence="9" key="1">
    <citation type="journal article" date="2020" name="bioRxiv">
        <title>Whole genome comparisons of ergot fungi reveals the divergence and evolution of species within the genus Claviceps are the result of varying mechanisms driving genome evolution and host range expansion.</title>
        <authorList>
            <person name="Wyka S.A."/>
            <person name="Mondo S.J."/>
            <person name="Liu M."/>
            <person name="Dettman J."/>
            <person name="Nalam V."/>
            <person name="Broders K.D."/>
        </authorList>
    </citation>
    <scope>NUCLEOTIDE SEQUENCE</scope>
    <source>
        <strain evidence="9">CCC 602</strain>
    </source>
</reference>
<dbReference type="GO" id="GO:0005634">
    <property type="term" value="C:nucleus"/>
    <property type="evidence" value="ECO:0007669"/>
    <property type="project" value="UniProtKB-SubCell"/>
</dbReference>
<keyword evidence="2" id="KW-0479">Metal-binding</keyword>
<dbReference type="CDD" id="cd12148">
    <property type="entry name" value="fungal_TF_MHR"/>
    <property type="match status" value="1"/>
</dbReference>
<evidence type="ECO:0000256" key="3">
    <source>
        <dbReference type="ARBA" id="ARBA00022737"/>
    </source>
</evidence>
<evidence type="ECO:0000256" key="6">
    <source>
        <dbReference type="ARBA" id="ARBA00023242"/>
    </source>
</evidence>
<dbReference type="GO" id="GO:0000785">
    <property type="term" value="C:chromatin"/>
    <property type="evidence" value="ECO:0007669"/>
    <property type="project" value="TreeGrafter"/>
</dbReference>
<dbReference type="PANTHER" id="PTHR40626:SF11">
    <property type="entry name" value="ZINC FINGER PROTEIN YPR022C"/>
    <property type="match status" value="1"/>
</dbReference>
<dbReference type="Proteomes" id="UP000748025">
    <property type="component" value="Unassembled WGS sequence"/>
</dbReference>
<protein>
    <recommendedName>
        <fullName evidence="8">Xylanolytic transcriptional activator regulatory domain-containing protein</fullName>
    </recommendedName>
</protein>
<feature type="domain" description="Xylanolytic transcriptional activator regulatory" evidence="8">
    <location>
        <begin position="147"/>
        <end position="440"/>
    </location>
</feature>
<dbReference type="InterPro" id="IPR051059">
    <property type="entry name" value="VerF-like"/>
</dbReference>
<sequence>MQRRDVNRTGSTDNDPAQRGYADWLFNAQSADDEFSVTSLPFREGGLGSAFNKNLNYDIESVTSPSLEKRRHQYFGGGYPDACISPSRREEFLKWFRMFRRKQPRYDLQMWGLLQEQSGRLEEGILNLPDSDEDIPGVSLAMLQDCLNEFWCTAAPRLPVVHQPTFSPNTCPILLLLVMVSLGAACLKSRDPRSKWSEYGAFADVIMFNARWDIMSSEDTLPPATLWVAQALLLVEYYEKMYSSRGMHERSHIYHASFLTLIRKGSPLIGRPGTETSRKPDDDEPPEPGISVDSRTWWVRWAETQSMHRVLFVTFMLDVIHAATFGHNASVGAHEIRLPLPCDDSLWTASSPEDVRQLDANFKMYGVKEVFFLDGLKRTLHGKEVKTDCFGKMILMCGVMSVGWHLNHRATHPKWLELQDAESETRDKWHKLVLDAFKGWQESFDVAMSDSMTDEVPGIRALPNGPVSSAYLLSHLAHFSLHVDIIDLQIYAGARRVLGRHIFTADHCEAVDRLGTWAKQASTRQAILHGFKLLYRVLVDPNPRKRHNAHQQEPAPYSIRNEGDLQRPWVMYYSVLAIWAFVHTLGRCSEKGSGARASQAALTTQETRDKMKRYLTRVAALQNLDEKTVETLHDGLPELLDVMFDILSEAYTEMMVDAGNSLLDCKSKLLAGSN</sequence>
<dbReference type="PANTHER" id="PTHR40626">
    <property type="entry name" value="MIP31509P"/>
    <property type="match status" value="1"/>
</dbReference>
<evidence type="ECO:0000313" key="9">
    <source>
        <dbReference type="EMBL" id="KAG6011492.1"/>
    </source>
</evidence>
<evidence type="ECO:0000256" key="7">
    <source>
        <dbReference type="SAM" id="MobiDB-lite"/>
    </source>
</evidence>
<evidence type="ECO:0000256" key="2">
    <source>
        <dbReference type="ARBA" id="ARBA00022723"/>
    </source>
</evidence>
<evidence type="ECO:0000256" key="5">
    <source>
        <dbReference type="ARBA" id="ARBA00022833"/>
    </source>
</evidence>
<name>A0A9P7T0X7_9HYPO</name>
<keyword evidence="3" id="KW-0677">Repeat</keyword>
<keyword evidence="5" id="KW-0862">Zinc</keyword>
<organism evidence="9 10">
    <name type="scientific">Claviceps pusilla</name>
    <dbReference type="NCBI Taxonomy" id="123648"/>
    <lineage>
        <taxon>Eukaryota</taxon>
        <taxon>Fungi</taxon>
        <taxon>Dikarya</taxon>
        <taxon>Ascomycota</taxon>
        <taxon>Pezizomycotina</taxon>
        <taxon>Sordariomycetes</taxon>
        <taxon>Hypocreomycetidae</taxon>
        <taxon>Hypocreales</taxon>
        <taxon>Clavicipitaceae</taxon>
        <taxon>Claviceps</taxon>
    </lineage>
</organism>
<evidence type="ECO:0000256" key="1">
    <source>
        <dbReference type="ARBA" id="ARBA00004123"/>
    </source>
</evidence>
<gene>
    <name evidence="9" type="ORF">E4U43_008268</name>
</gene>
<dbReference type="InterPro" id="IPR007219">
    <property type="entry name" value="XnlR_reg_dom"/>
</dbReference>
<dbReference type="AlphaFoldDB" id="A0A9P7T0X7"/>
<evidence type="ECO:0000313" key="10">
    <source>
        <dbReference type="Proteomes" id="UP000748025"/>
    </source>
</evidence>
<comment type="caution">
    <text evidence="9">The sequence shown here is derived from an EMBL/GenBank/DDBJ whole genome shotgun (WGS) entry which is preliminary data.</text>
</comment>
<dbReference type="GO" id="GO:0008270">
    <property type="term" value="F:zinc ion binding"/>
    <property type="evidence" value="ECO:0007669"/>
    <property type="project" value="UniProtKB-KW"/>
</dbReference>
<dbReference type="OrthoDB" id="1405595at2759"/>
<proteinExistence type="predicted"/>
<dbReference type="Pfam" id="PF04082">
    <property type="entry name" value="Fungal_trans"/>
    <property type="match status" value="1"/>
</dbReference>
<dbReference type="EMBL" id="SRPW01000868">
    <property type="protein sequence ID" value="KAG6011492.1"/>
    <property type="molecule type" value="Genomic_DNA"/>
</dbReference>
<comment type="subcellular location">
    <subcellularLocation>
        <location evidence="1">Nucleus</location>
    </subcellularLocation>
</comment>